<evidence type="ECO:0000313" key="2">
    <source>
        <dbReference type="Proteomes" id="UP000001307"/>
    </source>
</evidence>
<name>E4XGI5_OIKDI</name>
<gene>
    <name evidence="1" type="ORF">GSOID_T00010596001</name>
</gene>
<keyword evidence="2" id="KW-1185">Reference proteome</keyword>
<evidence type="ECO:0000313" key="1">
    <source>
        <dbReference type="EMBL" id="CBY09783.1"/>
    </source>
</evidence>
<accession>E4XGI5</accession>
<organism evidence="1">
    <name type="scientific">Oikopleura dioica</name>
    <name type="common">Tunicate</name>
    <dbReference type="NCBI Taxonomy" id="34765"/>
    <lineage>
        <taxon>Eukaryota</taxon>
        <taxon>Metazoa</taxon>
        <taxon>Chordata</taxon>
        <taxon>Tunicata</taxon>
        <taxon>Appendicularia</taxon>
        <taxon>Copelata</taxon>
        <taxon>Oikopleuridae</taxon>
        <taxon>Oikopleura</taxon>
    </lineage>
</organism>
<dbReference type="InParanoid" id="E4XGI5"/>
<sequence length="162" mass="18535">MSRKPVSLGTVHEDPAEDPTYVTHSVLSQEDRLAMILSQYAIEAAINRIVENPRVLDMIQPLIEPKPRKTRQLVKISEFDGLDFSEIKRKNAKELDFGFIWQQGILVDEIETDGLAQENKFAPLQKEGYASISLLKKDFEAATLMENKWAEEQKCTAQIIFR</sequence>
<dbReference type="OrthoDB" id="10399945at2759"/>
<protein>
    <submittedName>
        <fullName evidence="1">Uncharacterized protein</fullName>
    </submittedName>
</protein>
<dbReference type="Proteomes" id="UP000001307">
    <property type="component" value="Unassembled WGS sequence"/>
</dbReference>
<dbReference type="AlphaFoldDB" id="E4XGI5"/>
<dbReference type="EMBL" id="FN653048">
    <property type="protein sequence ID" value="CBY09783.1"/>
    <property type="molecule type" value="Genomic_DNA"/>
</dbReference>
<proteinExistence type="predicted"/>
<reference evidence="1" key="1">
    <citation type="journal article" date="2010" name="Science">
        <title>Plasticity of animal genome architecture unmasked by rapid evolution of a pelagic tunicate.</title>
        <authorList>
            <person name="Denoeud F."/>
            <person name="Henriet S."/>
            <person name="Mungpakdee S."/>
            <person name="Aury J.M."/>
            <person name="Da Silva C."/>
            <person name="Brinkmann H."/>
            <person name="Mikhaleva J."/>
            <person name="Olsen L.C."/>
            <person name="Jubin C."/>
            <person name="Canestro C."/>
            <person name="Bouquet J.M."/>
            <person name="Danks G."/>
            <person name="Poulain J."/>
            <person name="Campsteijn C."/>
            <person name="Adamski M."/>
            <person name="Cross I."/>
            <person name="Yadetie F."/>
            <person name="Muffato M."/>
            <person name="Louis A."/>
            <person name="Butcher S."/>
            <person name="Tsagkogeorga G."/>
            <person name="Konrad A."/>
            <person name="Singh S."/>
            <person name="Jensen M.F."/>
            <person name="Cong E.H."/>
            <person name="Eikeseth-Otteraa H."/>
            <person name="Noel B."/>
            <person name="Anthouard V."/>
            <person name="Porcel B.M."/>
            <person name="Kachouri-Lafond R."/>
            <person name="Nishino A."/>
            <person name="Ugolini M."/>
            <person name="Chourrout P."/>
            <person name="Nishida H."/>
            <person name="Aasland R."/>
            <person name="Huzurbazar S."/>
            <person name="Westhof E."/>
            <person name="Delsuc F."/>
            <person name="Lehrach H."/>
            <person name="Reinhardt R."/>
            <person name="Weissenbach J."/>
            <person name="Roy S.W."/>
            <person name="Artiguenave F."/>
            <person name="Postlethwait J.H."/>
            <person name="Manak J.R."/>
            <person name="Thompson E.M."/>
            <person name="Jaillon O."/>
            <person name="Du Pasquier L."/>
            <person name="Boudinot P."/>
            <person name="Liberles D.A."/>
            <person name="Volff J.N."/>
            <person name="Philippe H."/>
            <person name="Lenhard B."/>
            <person name="Roest Crollius H."/>
            <person name="Wincker P."/>
            <person name="Chourrout D."/>
        </authorList>
    </citation>
    <scope>NUCLEOTIDE SEQUENCE [LARGE SCALE GENOMIC DNA]</scope>
</reference>